<keyword evidence="4" id="KW-0328">Glycosyltransferase</keyword>
<name>K3WDI4_GLOUD</name>
<dbReference type="OMA" id="VNENDAQ"/>
<dbReference type="Gene3D" id="3.40.50.11380">
    <property type="match status" value="1"/>
</dbReference>
<dbReference type="SUPFAM" id="SSF53335">
    <property type="entry name" value="S-adenosyl-L-methionine-dependent methyltransferases"/>
    <property type="match status" value="1"/>
</dbReference>
<dbReference type="PROSITE" id="PS50005">
    <property type="entry name" value="TPR"/>
    <property type="match status" value="1"/>
</dbReference>
<evidence type="ECO:0000259" key="9">
    <source>
        <dbReference type="Pfam" id="PF13844"/>
    </source>
</evidence>
<reference evidence="11" key="1">
    <citation type="journal article" date="2010" name="Genome Biol.">
        <title>Genome sequence of the necrotrophic plant pathogen Pythium ultimum reveals original pathogenicity mechanisms and effector repertoire.</title>
        <authorList>
            <person name="Levesque C.A."/>
            <person name="Brouwer H."/>
            <person name="Cano L."/>
            <person name="Hamilton J.P."/>
            <person name="Holt C."/>
            <person name="Huitema E."/>
            <person name="Raffaele S."/>
            <person name="Robideau G.P."/>
            <person name="Thines M."/>
            <person name="Win J."/>
            <person name="Zerillo M.M."/>
            <person name="Beakes G.W."/>
            <person name="Boore J.L."/>
            <person name="Busam D."/>
            <person name="Dumas B."/>
            <person name="Ferriera S."/>
            <person name="Fuerstenberg S.I."/>
            <person name="Gachon C.M."/>
            <person name="Gaulin E."/>
            <person name="Govers F."/>
            <person name="Grenville-Briggs L."/>
            <person name="Horner N."/>
            <person name="Hostetler J."/>
            <person name="Jiang R.H."/>
            <person name="Johnson J."/>
            <person name="Krajaejun T."/>
            <person name="Lin H."/>
            <person name="Meijer H.J."/>
            <person name="Moore B."/>
            <person name="Morris P."/>
            <person name="Phuntmart V."/>
            <person name="Puiu D."/>
            <person name="Shetty J."/>
            <person name="Stajich J.E."/>
            <person name="Tripathy S."/>
            <person name="Wawra S."/>
            <person name="van West P."/>
            <person name="Whitty B.R."/>
            <person name="Coutinho P.M."/>
            <person name="Henrissat B."/>
            <person name="Martin F."/>
            <person name="Thomas P.D."/>
            <person name="Tyler B.M."/>
            <person name="De Vries R.P."/>
            <person name="Kamoun S."/>
            <person name="Yandell M."/>
            <person name="Tisserat N."/>
            <person name="Buell C.R."/>
        </authorList>
    </citation>
    <scope>NUCLEOTIDE SEQUENCE</scope>
    <source>
        <strain evidence="11">DAOM:BR144</strain>
    </source>
</reference>
<comment type="similarity">
    <text evidence="2">Belongs to the glycosyltransferase 41 family. O-GlcNAc transferase subfamily.</text>
</comment>
<dbReference type="Gene3D" id="3.40.50.150">
    <property type="entry name" value="Vaccinia Virus protein VP39"/>
    <property type="match status" value="1"/>
</dbReference>
<organism evidence="10 11">
    <name type="scientific">Globisporangium ultimum (strain ATCC 200006 / CBS 805.95 / DAOM BR144)</name>
    <name type="common">Pythium ultimum</name>
    <dbReference type="NCBI Taxonomy" id="431595"/>
    <lineage>
        <taxon>Eukaryota</taxon>
        <taxon>Sar</taxon>
        <taxon>Stramenopiles</taxon>
        <taxon>Oomycota</taxon>
        <taxon>Peronosporomycetes</taxon>
        <taxon>Pythiales</taxon>
        <taxon>Pythiaceae</taxon>
        <taxon>Globisporangium</taxon>
    </lineage>
</organism>
<evidence type="ECO:0000313" key="10">
    <source>
        <dbReference type="EnsemblProtists" id="PYU1_T003025"/>
    </source>
</evidence>
<dbReference type="Pfam" id="PF13844">
    <property type="entry name" value="Glyco_transf_41"/>
    <property type="match status" value="2"/>
</dbReference>
<dbReference type="EC" id="2.4.1.255" evidence="3"/>
<dbReference type="VEuPathDB" id="FungiDB:PYU1_G003022"/>
<dbReference type="InterPro" id="IPR029063">
    <property type="entry name" value="SAM-dependent_MTases_sf"/>
</dbReference>
<dbReference type="EnsemblProtists" id="PYU1_T003025">
    <property type="protein sequence ID" value="PYU1_T003025"/>
    <property type="gene ID" value="PYU1_G003022"/>
</dbReference>
<feature type="domain" description="O-GlcNAc transferase C-terminal" evidence="9">
    <location>
        <begin position="163"/>
        <end position="346"/>
    </location>
</feature>
<evidence type="ECO:0000256" key="2">
    <source>
        <dbReference type="ARBA" id="ARBA00005386"/>
    </source>
</evidence>
<sequence length="657" mass="73260">MVALEKTAKQVIEENQAAVQDTRFPTPYQYMGVAQYALGDLDQATRTFEEAVRVNDDDVDSWLQLGKCYLYKLKMPQAAAALEVAVLRKGATDELHSLFKARNWMANWQDRELMIDQIERFVDGNLRAGKQTSVNALDFADLPLPSVLALSQQAYHMHVSSVDRRLCCEFDDDWQLETPALRIGFVSSDFGVHPVSTLMRGMLALLSGPDHPDVTVYCYSLTAASSWWRRNISRHVDHMVSLMGKNAVESAAIIRAHRVHVLIDLNGHTLHSGLSIFQYRPSPVQWSFLGYPMTTGSNAANGIDSFVSDAVATPVESLTQQFTEKLLLLPTHYIVNDHVQMLGHTLEGPRPRLPGVRDHTFVFATFSNWQKMDPSVFSAWMAILARVPSSVLWFLRYAGHDDAEGNLKREADAHGIDGAARLVFSPLAPWVNHTHGKRAADLVLDTTLKNGHTTLLDALFAGVPVLTLEGNRMSNRAGTSALRALDLQHALTVNSLKEYVDVAVFLATHPQVMSKLRAQVEARRLLHDEVTRTLHEWWRVLKPGGALFVSVPDLHVLASLFVRADMSPQDQYLVMKMMFGGQIDAYDVHNVGFFEPLLVAFLENAGFCEIERVANFGLFNDTSAMAFHGTPISLNVQARTCDKKDGAQHVHVKLTTV</sequence>
<dbReference type="STRING" id="431595.K3WDI4"/>
<evidence type="ECO:0000256" key="6">
    <source>
        <dbReference type="ARBA" id="ARBA00022737"/>
    </source>
</evidence>
<evidence type="ECO:0000256" key="3">
    <source>
        <dbReference type="ARBA" id="ARBA00011970"/>
    </source>
</evidence>
<dbReference type="HOGENOM" id="CLU_018609_0_0_1"/>
<dbReference type="EMBL" id="GL376628">
    <property type="status" value="NOT_ANNOTATED_CDS"/>
    <property type="molecule type" value="Genomic_DNA"/>
</dbReference>
<evidence type="ECO:0000256" key="8">
    <source>
        <dbReference type="PROSITE-ProRule" id="PRU00339"/>
    </source>
</evidence>
<keyword evidence="7 8" id="KW-0802">TPR repeat</keyword>
<dbReference type="AlphaFoldDB" id="K3WDI4"/>
<dbReference type="InterPro" id="IPR029489">
    <property type="entry name" value="OGT/SEC/SPY_C"/>
</dbReference>
<dbReference type="PANTHER" id="PTHR44998:SF1">
    <property type="entry name" value="UDP-N-ACETYLGLUCOSAMINE--PEPTIDE N-ACETYLGLUCOSAMINYLTRANSFERASE 110 KDA SUBUNIT"/>
    <property type="match status" value="1"/>
</dbReference>
<protein>
    <recommendedName>
        <fullName evidence="3">protein O-GlcNAc transferase</fullName>
        <ecNumber evidence="3">2.4.1.255</ecNumber>
    </recommendedName>
</protein>
<keyword evidence="6" id="KW-0677">Repeat</keyword>
<comment type="pathway">
    <text evidence="1">Protein modification; protein glycosylation.</text>
</comment>
<dbReference type="eggNOG" id="KOG4626">
    <property type="taxonomic scope" value="Eukaryota"/>
</dbReference>
<dbReference type="GO" id="GO:0097363">
    <property type="term" value="F:protein O-acetylglucosaminyltransferase activity"/>
    <property type="evidence" value="ECO:0007669"/>
    <property type="project" value="UniProtKB-EC"/>
</dbReference>
<evidence type="ECO:0000256" key="4">
    <source>
        <dbReference type="ARBA" id="ARBA00022676"/>
    </source>
</evidence>
<feature type="domain" description="O-GlcNAc transferase C-terminal" evidence="9">
    <location>
        <begin position="356"/>
        <end position="525"/>
    </location>
</feature>
<reference evidence="11" key="2">
    <citation type="submission" date="2010-04" db="EMBL/GenBank/DDBJ databases">
        <authorList>
            <person name="Buell R."/>
            <person name="Hamilton J."/>
            <person name="Hostetler J."/>
        </authorList>
    </citation>
    <scope>NUCLEOTIDE SEQUENCE [LARGE SCALE GENOMIC DNA]</scope>
    <source>
        <strain evidence="11">DAOM:BR144</strain>
    </source>
</reference>
<dbReference type="PANTHER" id="PTHR44998">
    <property type="match status" value="1"/>
</dbReference>
<dbReference type="Proteomes" id="UP000019132">
    <property type="component" value="Unassembled WGS sequence"/>
</dbReference>
<proteinExistence type="inferred from homology"/>
<evidence type="ECO:0000313" key="11">
    <source>
        <dbReference type="Proteomes" id="UP000019132"/>
    </source>
</evidence>
<feature type="repeat" description="TPR" evidence="8">
    <location>
        <begin position="25"/>
        <end position="58"/>
    </location>
</feature>
<dbReference type="SUPFAM" id="SSF48452">
    <property type="entry name" value="TPR-like"/>
    <property type="match status" value="1"/>
</dbReference>
<evidence type="ECO:0000256" key="7">
    <source>
        <dbReference type="ARBA" id="ARBA00022803"/>
    </source>
</evidence>
<keyword evidence="11" id="KW-1185">Reference proteome</keyword>
<dbReference type="InterPro" id="IPR019734">
    <property type="entry name" value="TPR_rpt"/>
</dbReference>
<dbReference type="Gene3D" id="1.25.40.10">
    <property type="entry name" value="Tetratricopeptide repeat domain"/>
    <property type="match status" value="1"/>
</dbReference>
<dbReference type="InParanoid" id="K3WDI4"/>
<reference evidence="10" key="3">
    <citation type="submission" date="2015-02" db="UniProtKB">
        <authorList>
            <consortium name="EnsemblProtists"/>
        </authorList>
    </citation>
    <scope>IDENTIFICATION</scope>
    <source>
        <strain evidence="10">DAOM BR144</strain>
    </source>
</reference>
<accession>K3WDI4</accession>
<keyword evidence="5" id="KW-0808">Transferase</keyword>
<evidence type="ECO:0000256" key="5">
    <source>
        <dbReference type="ARBA" id="ARBA00022679"/>
    </source>
</evidence>
<dbReference type="InterPro" id="IPR011990">
    <property type="entry name" value="TPR-like_helical_dom_sf"/>
</dbReference>
<evidence type="ECO:0000256" key="1">
    <source>
        <dbReference type="ARBA" id="ARBA00004922"/>
    </source>
</evidence>
<dbReference type="Gene3D" id="3.40.50.2000">
    <property type="entry name" value="Glycogen Phosphorylase B"/>
    <property type="match status" value="1"/>
</dbReference>